<reference evidence="2" key="1">
    <citation type="submission" date="2014-09" db="EMBL/GenBank/DDBJ databases">
        <title>Whole genome shotgun sequence of Streptomyces sp. NBRC 110027.</title>
        <authorList>
            <person name="Komaki H."/>
            <person name="Ichikawa N."/>
            <person name="Katano-Makiyama Y."/>
            <person name="Hosoyama A."/>
            <person name="Hashimoto M."/>
            <person name="Uohara A."/>
            <person name="Kitahashi Y."/>
            <person name="Ohji S."/>
            <person name="Kimura A."/>
            <person name="Yamazoe A."/>
            <person name="Igarashi Y."/>
            <person name="Fujita N."/>
        </authorList>
    </citation>
    <scope>NUCLEOTIDE SEQUENCE [LARGE SCALE GENOMIC DNA]</scope>
    <source>
        <strain evidence="2">NBRC 110027</strain>
    </source>
</reference>
<evidence type="ECO:0000313" key="1">
    <source>
        <dbReference type="EMBL" id="GAO12583.1"/>
    </source>
</evidence>
<evidence type="ECO:0000313" key="2">
    <source>
        <dbReference type="Proteomes" id="UP000048965"/>
    </source>
</evidence>
<dbReference type="AlphaFoldDB" id="A0A0P4RI06"/>
<gene>
    <name evidence="1" type="ORF">TPA0598_11_01440</name>
</gene>
<dbReference type="Gene3D" id="3.50.50.60">
    <property type="entry name" value="FAD/NAD(P)-binding domain"/>
    <property type="match status" value="1"/>
</dbReference>
<keyword evidence="2" id="KW-1185">Reference proteome</keyword>
<reference evidence="1 2" key="2">
    <citation type="journal article" date="2015" name="Stand. Genomic Sci.">
        <title>Draft genome sequence of marine-derived Streptomyces sp. TP-A0598, a producer of anti-MRSA antibiotic lydicamycins.</title>
        <authorList>
            <person name="Komaki H."/>
            <person name="Ichikawa N."/>
            <person name="Hosoyama A."/>
            <person name="Fujita N."/>
            <person name="Igarashi Y."/>
        </authorList>
    </citation>
    <scope>NUCLEOTIDE SEQUENCE [LARGE SCALE GENOMIC DNA]</scope>
    <source>
        <strain evidence="1 2">NBRC 110027</strain>
    </source>
</reference>
<dbReference type="SUPFAM" id="SSF51905">
    <property type="entry name" value="FAD/NAD(P)-binding domain"/>
    <property type="match status" value="1"/>
</dbReference>
<sequence>MGLTLACELALAEISVVVLERLAEVDTTIKAGAINSPISEAFYRRGMLAGLVEAQRAALEKPARVGPGVDPGQVALMRPEPHAPALRGVLAELTGTVTAFFTKKISGVGQRYDLPGDHPLTGRSAPDLELSDGTRLAVHLHDGRGLLLDLADVAGVRACAAGYGDRVRVRTTCCLGRPGPAGLLVRPDGCTARAADSGDQDTRDELAAALRSWCGTPDGAAA</sequence>
<dbReference type="EMBL" id="BBNO01000011">
    <property type="protein sequence ID" value="GAO12583.1"/>
    <property type="molecule type" value="Genomic_DNA"/>
</dbReference>
<dbReference type="Pfam" id="PF21274">
    <property type="entry name" value="Rng_hyd_C"/>
    <property type="match status" value="1"/>
</dbReference>
<comment type="caution">
    <text evidence="1">The sequence shown here is derived from an EMBL/GenBank/DDBJ whole genome shotgun (WGS) entry which is preliminary data.</text>
</comment>
<organism evidence="1 2">
    <name type="scientific">Streptomyces lydicamycinicus</name>
    <dbReference type="NCBI Taxonomy" id="1546107"/>
    <lineage>
        <taxon>Bacteria</taxon>
        <taxon>Bacillati</taxon>
        <taxon>Actinomycetota</taxon>
        <taxon>Actinomycetes</taxon>
        <taxon>Kitasatosporales</taxon>
        <taxon>Streptomycetaceae</taxon>
        <taxon>Streptomyces</taxon>
    </lineage>
</organism>
<proteinExistence type="predicted"/>
<dbReference type="Proteomes" id="UP000048965">
    <property type="component" value="Unassembled WGS sequence"/>
</dbReference>
<accession>A0A0P4RI06</accession>
<protein>
    <submittedName>
        <fullName evidence="1">Uncharacterized protein</fullName>
    </submittedName>
</protein>
<name>A0A0P4RI06_9ACTN</name>
<dbReference type="Gene3D" id="3.40.30.120">
    <property type="match status" value="1"/>
</dbReference>
<dbReference type="InterPro" id="IPR036188">
    <property type="entry name" value="FAD/NAD-bd_sf"/>
</dbReference>